<dbReference type="GO" id="GO:0005737">
    <property type="term" value="C:cytoplasm"/>
    <property type="evidence" value="ECO:0007669"/>
    <property type="project" value="TreeGrafter"/>
</dbReference>
<dbReference type="STRING" id="3818.A0A445CRK2"/>
<dbReference type="Proteomes" id="UP000289738">
    <property type="component" value="Chromosome A06"/>
</dbReference>
<evidence type="ECO:0000313" key="1">
    <source>
        <dbReference type="EMBL" id="RYR53505.1"/>
    </source>
</evidence>
<dbReference type="AlphaFoldDB" id="A0A445CRK2"/>
<name>A0A445CRK2_ARAHY</name>
<proteinExistence type="predicted"/>
<dbReference type="EMBL" id="SDMP01000006">
    <property type="protein sequence ID" value="RYR53505.1"/>
    <property type="molecule type" value="Genomic_DNA"/>
</dbReference>
<gene>
    <name evidence="1" type="ORF">Ahy_A06g028660</name>
</gene>
<reference evidence="1 2" key="1">
    <citation type="submission" date="2019-01" db="EMBL/GenBank/DDBJ databases">
        <title>Sequencing of cultivated peanut Arachis hypogaea provides insights into genome evolution and oil improvement.</title>
        <authorList>
            <person name="Chen X."/>
        </authorList>
    </citation>
    <scope>NUCLEOTIDE SEQUENCE [LARGE SCALE GENOMIC DNA]</scope>
    <source>
        <strain evidence="2">cv. Fuhuasheng</strain>
        <tissue evidence="1">Leaves</tissue>
    </source>
</reference>
<comment type="caution">
    <text evidence="1">The sequence shown here is derived from an EMBL/GenBank/DDBJ whole genome shotgun (WGS) entry which is preliminary data.</text>
</comment>
<dbReference type="GO" id="GO:0055105">
    <property type="term" value="F:ubiquitin-protein transferase inhibitor activity"/>
    <property type="evidence" value="ECO:0007669"/>
    <property type="project" value="TreeGrafter"/>
</dbReference>
<dbReference type="InterPro" id="IPR019516">
    <property type="entry name" value="Glomulin/ALF4"/>
</dbReference>
<evidence type="ECO:0000313" key="2">
    <source>
        <dbReference type="Proteomes" id="UP000289738"/>
    </source>
</evidence>
<dbReference type="PANTHER" id="PTHR15430">
    <property type="entry name" value="GLOMULIN"/>
    <property type="match status" value="1"/>
</dbReference>
<sequence length="241" mass="27264">MMATITEAVHHLVSLRLCDQSTPIDECGRSTKECKEEKNLELQGEEEELKLLNGYQVCHRARSEKKILCFAESNVFSIQDNAFPVLADIFDIQRFDILKALITNTDSSSMIAIFIDIFRRKMHMEVCNSTSVKESLDSNNETYPDMPFWTPSVLELVESVLRPPRGGPPSCPDASDAVLSALNLYRFVLMTESTEKKLQGLMHGKENHGEREATFGQSFINGQNQFLGPKPRSMVKIEEDE</sequence>
<protein>
    <submittedName>
        <fullName evidence="1">Uncharacterized protein</fullName>
    </submittedName>
</protein>
<accession>A0A445CRK2</accession>
<dbReference type="PANTHER" id="PTHR15430:SF1">
    <property type="entry name" value="GLOMULIN"/>
    <property type="match status" value="1"/>
</dbReference>
<keyword evidence="2" id="KW-1185">Reference proteome</keyword>
<organism evidence="1 2">
    <name type="scientific">Arachis hypogaea</name>
    <name type="common">Peanut</name>
    <dbReference type="NCBI Taxonomy" id="3818"/>
    <lineage>
        <taxon>Eukaryota</taxon>
        <taxon>Viridiplantae</taxon>
        <taxon>Streptophyta</taxon>
        <taxon>Embryophyta</taxon>
        <taxon>Tracheophyta</taxon>
        <taxon>Spermatophyta</taxon>
        <taxon>Magnoliopsida</taxon>
        <taxon>eudicotyledons</taxon>
        <taxon>Gunneridae</taxon>
        <taxon>Pentapetalae</taxon>
        <taxon>rosids</taxon>
        <taxon>fabids</taxon>
        <taxon>Fabales</taxon>
        <taxon>Fabaceae</taxon>
        <taxon>Papilionoideae</taxon>
        <taxon>50 kb inversion clade</taxon>
        <taxon>dalbergioids sensu lato</taxon>
        <taxon>Dalbergieae</taxon>
        <taxon>Pterocarpus clade</taxon>
        <taxon>Arachis</taxon>
    </lineage>
</organism>